<reference evidence="2 3" key="1">
    <citation type="journal article" date="2018" name="Plant J.">
        <title>Genome sequences of Chlorella sorokiniana UTEX 1602 and Micractinium conductrix SAG 241.80: implications to maltose excretion by a green alga.</title>
        <authorList>
            <person name="Arriola M.B."/>
            <person name="Velmurugan N."/>
            <person name="Zhang Y."/>
            <person name="Plunkett M.H."/>
            <person name="Hondzo H."/>
            <person name="Barney B.M."/>
        </authorList>
    </citation>
    <scope>NUCLEOTIDE SEQUENCE [LARGE SCALE GENOMIC DNA]</scope>
    <source>
        <strain evidence="3">UTEX 1602</strain>
    </source>
</reference>
<evidence type="ECO:0000256" key="1">
    <source>
        <dbReference type="SAM" id="SignalP"/>
    </source>
</evidence>
<name>A0A2P6TIV1_CHLSO</name>
<dbReference type="EMBL" id="LHPG02000014">
    <property type="protein sequence ID" value="PRW39160.1"/>
    <property type="molecule type" value="Genomic_DNA"/>
</dbReference>
<dbReference type="AlphaFoldDB" id="A0A2P6TIV1"/>
<organism evidence="2 3">
    <name type="scientific">Chlorella sorokiniana</name>
    <name type="common">Freshwater green alga</name>
    <dbReference type="NCBI Taxonomy" id="3076"/>
    <lineage>
        <taxon>Eukaryota</taxon>
        <taxon>Viridiplantae</taxon>
        <taxon>Chlorophyta</taxon>
        <taxon>core chlorophytes</taxon>
        <taxon>Trebouxiophyceae</taxon>
        <taxon>Chlorellales</taxon>
        <taxon>Chlorellaceae</taxon>
        <taxon>Chlorella clade</taxon>
        <taxon>Chlorella</taxon>
    </lineage>
</organism>
<comment type="caution">
    <text evidence="2">The sequence shown here is derived from an EMBL/GenBank/DDBJ whole genome shotgun (WGS) entry which is preliminary data.</text>
</comment>
<evidence type="ECO:0000313" key="3">
    <source>
        <dbReference type="Proteomes" id="UP000239899"/>
    </source>
</evidence>
<evidence type="ECO:0000313" key="2">
    <source>
        <dbReference type="EMBL" id="PRW39160.1"/>
    </source>
</evidence>
<keyword evidence="1" id="KW-0732">Signal</keyword>
<gene>
    <name evidence="2" type="ORF">C2E21_7131</name>
</gene>
<feature type="chain" id="PRO_5015165581" evidence="1">
    <location>
        <begin position="24"/>
        <end position="347"/>
    </location>
</feature>
<accession>A0A2P6TIV1</accession>
<protein>
    <submittedName>
        <fullName evidence="2">Uncharacterized protein</fullName>
    </submittedName>
</protein>
<dbReference type="Proteomes" id="UP000239899">
    <property type="component" value="Unassembled WGS sequence"/>
</dbReference>
<sequence>MKAARTFALCALLLVVMAGPAAARKARHGVPAPAPAPATAEEALIEGAAIMRAALESGFELTPEELALLDQQTGAAPAPAPASEEIPARRLLHNGEHHHEAVAAPAPAPATAEEAPIEGAAIMRAAQEAGFELTPEELALLEQESSAVPAPAPEAEPMAMRRLLEEEAAPAPAPAAEDALLEGAAIMRAALESGFELTPEELALLEQESGAAPAPAPEAEPMALRRLLEEEAAPAPAPTAEDALLEGAAIMRAALESGFELTPEELALLEQEAGAALAPAPEAEPMAMRRLLEEEAAPAPAPTAEDALLEGAAIMRAALESGFELTPEELALLEQESGAAPAPTPEA</sequence>
<keyword evidence="3" id="KW-1185">Reference proteome</keyword>
<feature type="signal peptide" evidence="1">
    <location>
        <begin position="1"/>
        <end position="23"/>
    </location>
</feature>
<proteinExistence type="predicted"/>